<accession>A0AAD7RBZ6</accession>
<dbReference type="SUPFAM" id="SSF64153">
    <property type="entry name" value="YjeF N-terminal domain-like"/>
    <property type="match status" value="1"/>
</dbReference>
<keyword evidence="3" id="KW-1185">Reference proteome</keyword>
<dbReference type="InterPro" id="IPR004443">
    <property type="entry name" value="YjeF_N_dom"/>
</dbReference>
<dbReference type="InterPro" id="IPR036652">
    <property type="entry name" value="YjeF_N_dom_sf"/>
</dbReference>
<name>A0AAD7RBZ6_9TELE</name>
<evidence type="ECO:0000313" key="2">
    <source>
        <dbReference type="EMBL" id="KAJ8377457.1"/>
    </source>
</evidence>
<dbReference type="Gene3D" id="3.40.50.10260">
    <property type="entry name" value="YjeF N-terminal domain"/>
    <property type="match status" value="1"/>
</dbReference>
<dbReference type="GO" id="GO:0000932">
    <property type="term" value="C:P-body"/>
    <property type="evidence" value="ECO:0007669"/>
    <property type="project" value="TreeGrafter"/>
</dbReference>
<reference evidence="2" key="1">
    <citation type="journal article" date="2023" name="Science">
        <title>Genome structures resolve the early diversification of teleost fishes.</title>
        <authorList>
            <person name="Parey E."/>
            <person name="Louis A."/>
            <person name="Montfort J."/>
            <person name="Bouchez O."/>
            <person name="Roques C."/>
            <person name="Iampietro C."/>
            <person name="Lluch J."/>
            <person name="Castinel A."/>
            <person name="Donnadieu C."/>
            <person name="Desvignes T."/>
            <person name="Floi Bucao C."/>
            <person name="Jouanno E."/>
            <person name="Wen M."/>
            <person name="Mejri S."/>
            <person name="Dirks R."/>
            <person name="Jansen H."/>
            <person name="Henkel C."/>
            <person name="Chen W.J."/>
            <person name="Zahm M."/>
            <person name="Cabau C."/>
            <person name="Klopp C."/>
            <person name="Thompson A.W."/>
            <person name="Robinson-Rechavi M."/>
            <person name="Braasch I."/>
            <person name="Lecointre G."/>
            <person name="Bobe J."/>
            <person name="Postlethwait J.H."/>
            <person name="Berthelot C."/>
            <person name="Roest Crollius H."/>
            <person name="Guiguen Y."/>
        </authorList>
    </citation>
    <scope>NUCLEOTIDE SEQUENCE</scope>
    <source>
        <strain evidence="2">NC1722</strain>
    </source>
</reference>
<dbReference type="GO" id="GO:0003729">
    <property type="term" value="F:mRNA binding"/>
    <property type="evidence" value="ECO:0007669"/>
    <property type="project" value="TreeGrafter"/>
</dbReference>
<dbReference type="PANTHER" id="PTHR13612">
    <property type="entry name" value="ENHANCER OF MRNA-DECAPPING PROTEIN 3"/>
    <property type="match status" value="1"/>
</dbReference>
<dbReference type="EMBL" id="JAINUG010000353">
    <property type="protein sequence ID" value="KAJ8377457.1"/>
    <property type="molecule type" value="Genomic_DNA"/>
</dbReference>
<dbReference type="AlphaFoldDB" id="A0AAD7RBZ6"/>
<evidence type="ECO:0000313" key="3">
    <source>
        <dbReference type="Proteomes" id="UP001221898"/>
    </source>
</evidence>
<dbReference type="Proteomes" id="UP001221898">
    <property type="component" value="Unassembled WGS sequence"/>
</dbReference>
<feature type="domain" description="YjeF N-terminal" evidence="1">
    <location>
        <begin position="1"/>
        <end position="98"/>
    </location>
</feature>
<dbReference type="PROSITE" id="PS51385">
    <property type="entry name" value="YJEF_N"/>
    <property type="match status" value="1"/>
</dbReference>
<dbReference type="PANTHER" id="PTHR13612:SF0">
    <property type="entry name" value="ENHANCER OF MRNA-DECAPPING PROTEIN 3"/>
    <property type="match status" value="1"/>
</dbReference>
<evidence type="ECO:0000259" key="1">
    <source>
        <dbReference type="PROSITE" id="PS51385"/>
    </source>
</evidence>
<gene>
    <name evidence="2" type="ORF">AAFF_G00260150</name>
</gene>
<proteinExistence type="predicted"/>
<comment type="caution">
    <text evidence="2">The sequence shown here is derived from an EMBL/GenBank/DDBJ whole genome shotgun (WGS) entry which is preliminary data.</text>
</comment>
<dbReference type="GO" id="GO:0033962">
    <property type="term" value="P:P-body assembly"/>
    <property type="evidence" value="ECO:0007669"/>
    <property type="project" value="TreeGrafter"/>
</dbReference>
<organism evidence="2 3">
    <name type="scientific">Aldrovandia affinis</name>
    <dbReference type="NCBI Taxonomy" id="143900"/>
    <lineage>
        <taxon>Eukaryota</taxon>
        <taxon>Metazoa</taxon>
        <taxon>Chordata</taxon>
        <taxon>Craniata</taxon>
        <taxon>Vertebrata</taxon>
        <taxon>Euteleostomi</taxon>
        <taxon>Actinopterygii</taxon>
        <taxon>Neopterygii</taxon>
        <taxon>Teleostei</taxon>
        <taxon>Notacanthiformes</taxon>
        <taxon>Halosauridae</taxon>
        <taxon>Aldrovandia</taxon>
    </lineage>
</organism>
<protein>
    <recommendedName>
        <fullName evidence="1">YjeF N-terminal domain-containing protein</fullName>
    </recommendedName>
</protein>
<dbReference type="GO" id="GO:0031087">
    <property type="term" value="P:deadenylation-independent decapping of nuclear-transcribed mRNA"/>
    <property type="evidence" value="ECO:0007669"/>
    <property type="project" value="TreeGrafter"/>
</dbReference>
<sequence>MIGTLDRGLTNLPDSQVDLVINCLDCHENAFLRDQPWYRADWANQTWAPVLTIDPPVSSQEQAVKAKWSLSLGLLLALAQSAGQVYLCDIGLPRHVFQEAGVNYHSPFGCKFVIPLHSA</sequence>